<dbReference type="PROSITE" id="PS00107">
    <property type="entry name" value="PROTEIN_KINASE_ATP"/>
    <property type="match status" value="1"/>
</dbReference>
<keyword evidence="2 3" id="KW-0067">ATP-binding</keyword>
<dbReference type="eggNOG" id="KOG0192">
    <property type="taxonomic scope" value="Eukaryota"/>
</dbReference>
<feature type="binding site" evidence="3">
    <location>
        <position position="89"/>
    </location>
    <ligand>
        <name>ATP</name>
        <dbReference type="ChEBI" id="CHEBI:30616"/>
    </ligand>
</feature>
<dbReference type="RefSeq" id="XP_005836890.1">
    <property type="nucleotide sequence ID" value="XM_005836833.1"/>
</dbReference>
<dbReference type="SMART" id="SM00220">
    <property type="entry name" value="S_TKc"/>
    <property type="match status" value="1"/>
</dbReference>
<dbReference type="InterPro" id="IPR008271">
    <property type="entry name" value="Ser/Thr_kinase_AS"/>
</dbReference>
<evidence type="ECO:0000256" key="3">
    <source>
        <dbReference type="PROSITE-ProRule" id="PRU10141"/>
    </source>
</evidence>
<proteinExistence type="inferred from homology"/>
<dbReference type="InterPro" id="IPR017441">
    <property type="entry name" value="Protein_kinase_ATP_BS"/>
</dbReference>
<reference evidence="7" key="3">
    <citation type="submission" date="2015-06" db="UniProtKB">
        <authorList>
            <consortium name="EnsemblProtists"/>
        </authorList>
    </citation>
    <scope>IDENTIFICATION</scope>
</reference>
<dbReference type="GeneID" id="17306593"/>
<comment type="similarity">
    <text evidence="4">Belongs to the protein kinase superfamily.</text>
</comment>
<dbReference type="EMBL" id="JH992980">
    <property type="protein sequence ID" value="EKX49910.1"/>
    <property type="molecule type" value="Genomic_DNA"/>
</dbReference>
<protein>
    <recommendedName>
        <fullName evidence="5">Protein kinase domain-containing protein</fullName>
    </recommendedName>
</protein>
<keyword evidence="8" id="KW-1185">Reference proteome</keyword>
<evidence type="ECO:0000256" key="4">
    <source>
        <dbReference type="RuleBase" id="RU000304"/>
    </source>
</evidence>
<dbReference type="GO" id="GO:0004674">
    <property type="term" value="F:protein serine/threonine kinase activity"/>
    <property type="evidence" value="ECO:0007669"/>
    <property type="project" value="UniProtKB-KW"/>
</dbReference>
<dbReference type="InterPro" id="IPR011009">
    <property type="entry name" value="Kinase-like_dom_sf"/>
</dbReference>
<sequence length="343" mass="38139">MSLLAQECPQDGEPLWASEDYDDQNEFDALTAGLNNRIGTLPNPTIEHAAIKKKRQLGAGGFAIVYEADAPRPSCSSSRSQQNGPCACKVFSFIAGMGERQTNFFKNWLHELKVLDYLSKRPECGVVDFYGFSLQHDQADAKIVVQICMELMKGGSLRDNLLRLPLPLAFTIMRQVAMALRGLHAPEHDVFGTNKFVSIVHRDLKPENVLLSEKLTSGKPSTIVCKLCDVGLAALRTDPSLQTVGHATTKVGKAGTYPYIAPETLLQGKCTPASDVFSLGLLMWELIVGDIPFHDVPNLDGMLPIFWQDGRRPPLDVEPFESVPRKLRQLIEKCWNADRYNWL</sequence>
<dbReference type="PROSITE" id="PS00108">
    <property type="entry name" value="PROTEIN_KINASE_ST"/>
    <property type="match status" value="1"/>
</dbReference>
<feature type="domain" description="Protein kinase" evidence="5">
    <location>
        <begin position="51"/>
        <end position="343"/>
    </location>
</feature>
<dbReference type="KEGG" id="gtt:GUITHDRAFT_104307"/>
<accession>L1JNZ0</accession>
<dbReference type="GO" id="GO:0005737">
    <property type="term" value="C:cytoplasm"/>
    <property type="evidence" value="ECO:0007669"/>
    <property type="project" value="TreeGrafter"/>
</dbReference>
<dbReference type="EnsemblProtists" id="EKX49910">
    <property type="protein sequence ID" value="EKX49910"/>
    <property type="gene ID" value="GUITHDRAFT_104307"/>
</dbReference>
<dbReference type="GO" id="GO:0005524">
    <property type="term" value="F:ATP binding"/>
    <property type="evidence" value="ECO:0007669"/>
    <property type="project" value="UniProtKB-UniRule"/>
</dbReference>
<name>L1JNZ0_GUITC</name>
<dbReference type="SUPFAM" id="SSF56112">
    <property type="entry name" value="Protein kinase-like (PK-like)"/>
    <property type="match status" value="1"/>
</dbReference>
<evidence type="ECO:0000313" key="8">
    <source>
        <dbReference type="Proteomes" id="UP000011087"/>
    </source>
</evidence>
<dbReference type="Proteomes" id="UP000011087">
    <property type="component" value="Unassembled WGS sequence"/>
</dbReference>
<dbReference type="STRING" id="905079.L1JNZ0"/>
<keyword evidence="4" id="KW-0418">Kinase</keyword>
<dbReference type="HOGENOM" id="CLU_809989_0_0_1"/>
<gene>
    <name evidence="6" type="ORF">GUITHDRAFT_104307</name>
</gene>
<dbReference type="PROSITE" id="PS50011">
    <property type="entry name" value="PROTEIN_KINASE_DOM"/>
    <property type="match status" value="1"/>
</dbReference>
<evidence type="ECO:0000256" key="1">
    <source>
        <dbReference type="ARBA" id="ARBA00022741"/>
    </source>
</evidence>
<dbReference type="InterPro" id="IPR000719">
    <property type="entry name" value="Prot_kinase_dom"/>
</dbReference>
<organism evidence="6">
    <name type="scientific">Guillardia theta (strain CCMP2712)</name>
    <name type="common">Cryptophyte</name>
    <dbReference type="NCBI Taxonomy" id="905079"/>
    <lineage>
        <taxon>Eukaryota</taxon>
        <taxon>Cryptophyceae</taxon>
        <taxon>Pyrenomonadales</taxon>
        <taxon>Geminigeraceae</taxon>
        <taxon>Guillardia</taxon>
    </lineage>
</organism>
<keyword evidence="1 3" id="KW-0547">Nucleotide-binding</keyword>
<dbReference type="OrthoDB" id="10261027at2759"/>
<evidence type="ECO:0000256" key="2">
    <source>
        <dbReference type="ARBA" id="ARBA00022840"/>
    </source>
</evidence>
<dbReference type="InterPro" id="IPR050167">
    <property type="entry name" value="Ser_Thr_protein_kinase"/>
</dbReference>
<dbReference type="Pfam" id="PF00069">
    <property type="entry name" value="Pkinase"/>
    <property type="match status" value="1"/>
</dbReference>
<evidence type="ECO:0000313" key="6">
    <source>
        <dbReference type="EMBL" id="EKX49910.1"/>
    </source>
</evidence>
<dbReference type="GO" id="GO:0007165">
    <property type="term" value="P:signal transduction"/>
    <property type="evidence" value="ECO:0007669"/>
    <property type="project" value="TreeGrafter"/>
</dbReference>
<dbReference type="Gene3D" id="1.10.510.10">
    <property type="entry name" value="Transferase(Phosphotransferase) domain 1"/>
    <property type="match status" value="1"/>
</dbReference>
<evidence type="ECO:0000313" key="7">
    <source>
        <dbReference type="EnsemblProtists" id="EKX49910"/>
    </source>
</evidence>
<reference evidence="6 8" key="1">
    <citation type="journal article" date="2012" name="Nature">
        <title>Algal genomes reveal evolutionary mosaicism and the fate of nucleomorphs.</title>
        <authorList>
            <consortium name="DOE Joint Genome Institute"/>
            <person name="Curtis B.A."/>
            <person name="Tanifuji G."/>
            <person name="Burki F."/>
            <person name="Gruber A."/>
            <person name="Irimia M."/>
            <person name="Maruyama S."/>
            <person name="Arias M.C."/>
            <person name="Ball S.G."/>
            <person name="Gile G.H."/>
            <person name="Hirakawa Y."/>
            <person name="Hopkins J.F."/>
            <person name="Kuo A."/>
            <person name="Rensing S.A."/>
            <person name="Schmutz J."/>
            <person name="Symeonidi A."/>
            <person name="Elias M."/>
            <person name="Eveleigh R.J."/>
            <person name="Herman E.K."/>
            <person name="Klute M.J."/>
            <person name="Nakayama T."/>
            <person name="Obornik M."/>
            <person name="Reyes-Prieto A."/>
            <person name="Armbrust E.V."/>
            <person name="Aves S.J."/>
            <person name="Beiko R.G."/>
            <person name="Coutinho P."/>
            <person name="Dacks J.B."/>
            <person name="Durnford D.G."/>
            <person name="Fast N.M."/>
            <person name="Green B.R."/>
            <person name="Grisdale C.J."/>
            <person name="Hempel F."/>
            <person name="Henrissat B."/>
            <person name="Hoppner M.P."/>
            <person name="Ishida K."/>
            <person name="Kim E."/>
            <person name="Koreny L."/>
            <person name="Kroth P.G."/>
            <person name="Liu Y."/>
            <person name="Malik S.B."/>
            <person name="Maier U.G."/>
            <person name="McRose D."/>
            <person name="Mock T."/>
            <person name="Neilson J.A."/>
            <person name="Onodera N.T."/>
            <person name="Poole A.M."/>
            <person name="Pritham E.J."/>
            <person name="Richards T.A."/>
            <person name="Rocap G."/>
            <person name="Roy S.W."/>
            <person name="Sarai C."/>
            <person name="Schaack S."/>
            <person name="Shirato S."/>
            <person name="Slamovits C.H."/>
            <person name="Spencer D.F."/>
            <person name="Suzuki S."/>
            <person name="Worden A.Z."/>
            <person name="Zauner S."/>
            <person name="Barry K."/>
            <person name="Bell C."/>
            <person name="Bharti A.K."/>
            <person name="Crow J.A."/>
            <person name="Grimwood J."/>
            <person name="Kramer R."/>
            <person name="Lindquist E."/>
            <person name="Lucas S."/>
            <person name="Salamov A."/>
            <person name="McFadden G.I."/>
            <person name="Lane C.E."/>
            <person name="Keeling P.J."/>
            <person name="Gray M.W."/>
            <person name="Grigoriev I.V."/>
            <person name="Archibald J.M."/>
        </authorList>
    </citation>
    <scope>NUCLEOTIDE SEQUENCE</scope>
    <source>
        <strain evidence="6 8">CCMP2712</strain>
    </source>
</reference>
<evidence type="ECO:0000259" key="5">
    <source>
        <dbReference type="PROSITE" id="PS50011"/>
    </source>
</evidence>
<keyword evidence="4" id="KW-0723">Serine/threonine-protein kinase</keyword>
<dbReference type="PaxDb" id="55529-EKX49910"/>
<reference evidence="8" key="2">
    <citation type="submission" date="2012-11" db="EMBL/GenBank/DDBJ databases">
        <authorList>
            <person name="Kuo A."/>
            <person name="Curtis B.A."/>
            <person name="Tanifuji G."/>
            <person name="Burki F."/>
            <person name="Gruber A."/>
            <person name="Irimia M."/>
            <person name="Maruyama S."/>
            <person name="Arias M.C."/>
            <person name="Ball S.G."/>
            <person name="Gile G.H."/>
            <person name="Hirakawa Y."/>
            <person name="Hopkins J.F."/>
            <person name="Rensing S.A."/>
            <person name="Schmutz J."/>
            <person name="Symeonidi A."/>
            <person name="Elias M."/>
            <person name="Eveleigh R.J."/>
            <person name="Herman E.K."/>
            <person name="Klute M.J."/>
            <person name="Nakayama T."/>
            <person name="Obornik M."/>
            <person name="Reyes-Prieto A."/>
            <person name="Armbrust E.V."/>
            <person name="Aves S.J."/>
            <person name="Beiko R.G."/>
            <person name="Coutinho P."/>
            <person name="Dacks J.B."/>
            <person name="Durnford D.G."/>
            <person name="Fast N.M."/>
            <person name="Green B.R."/>
            <person name="Grisdale C."/>
            <person name="Hempe F."/>
            <person name="Henrissat B."/>
            <person name="Hoppner M.P."/>
            <person name="Ishida K.-I."/>
            <person name="Kim E."/>
            <person name="Koreny L."/>
            <person name="Kroth P.G."/>
            <person name="Liu Y."/>
            <person name="Malik S.-B."/>
            <person name="Maier U.G."/>
            <person name="McRose D."/>
            <person name="Mock T."/>
            <person name="Neilson J.A."/>
            <person name="Onodera N.T."/>
            <person name="Poole A.M."/>
            <person name="Pritham E.J."/>
            <person name="Richards T.A."/>
            <person name="Rocap G."/>
            <person name="Roy S.W."/>
            <person name="Sarai C."/>
            <person name="Schaack S."/>
            <person name="Shirato S."/>
            <person name="Slamovits C.H."/>
            <person name="Spencer D.F."/>
            <person name="Suzuki S."/>
            <person name="Worden A.Z."/>
            <person name="Zauner S."/>
            <person name="Barry K."/>
            <person name="Bell C."/>
            <person name="Bharti A.K."/>
            <person name="Crow J.A."/>
            <person name="Grimwood J."/>
            <person name="Kramer R."/>
            <person name="Lindquist E."/>
            <person name="Lucas S."/>
            <person name="Salamov A."/>
            <person name="McFadden G.I."/>
            <person name="Lane C.E."/>
            <person name="Keeling P.J."/>
            <person name="Gray M.W."/>
            <person name="Grigoriev I.V."/>
            <person name="Archibald J.M."/>
        </authorList>
    </citation>
    <scope>NUCLEOTIDE SEQUENCE</scope>
    <source>
        <strain evidence="8">CCMP2712</strain>
    </source>
</reference>
<dbReference type="PANTHER" id="PTHR23257">
    <property type="entry name" value="SERINE-THREONINE PROTEIN KINASE"/>
    <property type="match status" value="1"/>
</dbReference>
<dbReference type="AlphaFoldDB" id="L1JNZ0"/>
<keyword evidence="4" id="KW-0808">Transferase</keyword>